<accession>A0A0B7ITA2</accession>
<sequence>MLLDIMTLLKSKNVWIPQEKITLKYKKYDDCLHFCRAQRYLDY</sequence>
<proteinExistence type="predicted"/>
<name>A0A0B7ITA2_9FLAO</name>
<evidence type="ECO:0000313" key="2">
    <source>
        <dbReference type="Proteomes" id="UP000038200"/>
    </source>
</evidence>
<dbReference type="EMBL" id="CDOL01000250">
    <property type="protein sequence ID" value="CEN53834.1"/>
    <property type="molecule type" value="Genomic_DNA"/>
</dbReference>
<reference evidence="1 2" key="1">
    <citation type="submission" date="2015-01" db="EMBL/GenBank/DDBJ databases">
        <authorList>
            <person name="Xiang T."/>
            <person name="Song Y."/>
            <person name="Huang L."/>
            <person name="Wang B."/>
            <person name="Wu P."/>
        </authorList>
    </citation>
    <scope>NUCLEOTIDE SEQUENCE [LARGE SCALE GENOMIC DNA]</scope>
    <source>
        <strain evidence="1 2">CcD93</strain>
    </source>
</reference>
<dbReference type="Proteomes" id="UP000038200">
    <property type="component" value="Unassembled WGS sequence"/>
</dbReference>
<evidence type="ECO:0000313" key="1">
    <source>
        <dbReference type="EMBL" id="CEN53834.1"/>
    </source>
</evidence>
<gene>
    <name evidence="1" type="ORF">CCAND93_60004</name>
</gene>
<dbReference type="AlphaFoldDB" id="A0A0B7ITA2"/>
<protein>
    <submittedName>
        <fullName evidence="1">Uncharacterized protein</fullName>
    </submittedName>
</protein>
<organism evidence="1 2">
    <name type="scientific">Capnocytophaga canis</name>
    <dbReference type="NCBI Taxonomy" id="1848903"/>
    <lineage>
        <taxon>Bacteria</taxon>
        <taxon>Pseudomonadati</taxon>
        <taxon>Bacteroidota</taxon>
        <taxon>Flavobacteriia</taxon>
        <taxon>Flavobacteriales</taxon>
        <taxon>Flavobacteriaceae</taxon>
        <taxon>Capnocytophaga</taxon>
    </lineage>
</organism>